<dbReference type="EMBL" id="DS469547">
    <property type="protein sequence ID" value="EDO44180.1"/>
    <property type="molecule type" value="Genomic_DNA"/>
</dbReference>
<sequence length="285" mass="32087">MATCSACVLRRVSPFIPRNKLFLAGILTRYTRKYNASHSFPVRCFSSGGVVFPWAQQLADVYGRSPFLHRLVGGLSLARSLRKVPDGNLDVKEFLYSAKDCILLCTRLMATLDCENKLENLLSKALYRNTQRALDQLKTSSSDNGDLRMHLEVEKIRNLSIAGIRSVVGPDDAGDDYVFAEFLGQQCIIPASEVEPMVNGIASFSMQHCRDIARAAFDEGFRFQIDVKFMTRERFFICRRLPNGLDDVLDETVIVIFTVIVICTLPMLRRILSSEEGMKETLELG</sequence>
<name>A7RWK3_NEMVE</name>
<gene>
    <name evidence="1" type="ORF">NEMVEDRAFT_v1g241189</name>
</gene>
<accession>A7RWK3</accession>
<reference evidence="1 2" key="1">
    <citation type="journal article" date="2007" name="Science">
        <title>Sea anemone genome reveals ancestral eumetazoan gene repertoire and genomic organization.</title>
        <authorList>
            <person name="Putnam N.H."/>
            <person name="Srivastava M."/>
            <person name="Hellsten U."/>
            <person name="Dirks B."/>
            <person name="Chapman J."/>
            <person name="Salamov A."/>
            <person name="Terry A."/>
            <person name="Shapiro H."/>
            <person name="Lindquist E."/>
            <person name="Kapitonov V.V."/>
            <person name="Jurka J."/>
            <person name="Genikhovich G."/>
            <person name="Grigoriev I.V."/>
            <person name="Lucas S.M."/>
            <person name="Steele R.E."/>
            <person name="Finnerty J.R."/>
            <person name="Technau U."/>
            <person name="Martindale M.Q."/>
            <person name="Rokhsar D.S."/>
        </authorList>
    </citation>
    <scope>NUCLEOTIDE SEQUENCE [LARGE SCALE GENOMIC DNA]</scope>
    <source>
        <strain evidence="2">CH2 X CH6</strain>
    </source>
</reference>
<dbReference type="AlphaFoldDB" id="A7RWK3"/>
<keyword evidence="2" id="KW-1185">Reference proteome</keyword>
<evidence type="ECO:0000313" key="2">
    <source>
        <dbReference type="Proteomes" id="UP000001593"/>
    </source>
</evidence>
<proteinExistence type="predicted"/>
<dbReference type="HOGENOM" id="CLU_977622_0_0_1"/>
<evidence type="ECO:0000313" key="1">
    <source>
        <dbReference type="EMBL" id="EDO44180.1"/>
    </source>
</evidence>
<dbReference type="InParanoid" id="A7RWK3"/>
<dbReference type="eggNOG" id="ENOG502T0NA">
    <property type="taxonomic scope" value="Eukaryota"/>
</dbReference>
<dbReference type="OMA" id="FLAKERY"/>
<organism evidence="1 2">
    <name type="scientific">Nematostella vectensis</name>
    <name type="common">Starlet sea anemone</name>
    <dbReference type="NCBI Taxonomy" id="45351"/>
    <lineage>
        <taxon>Eukaryota</taxon>
        <taxon>Metazoa</taxon>
        <taxon>Cnidaria</taxon>
        <taxon>Anthozoa</taxon>
        <taxon>Hexacorallia</taxon>
        <taxon>Actiniaria</taxon>
        <taxon>Edwardsiidae</taxon>
        <taxon>Nematostella</taxon>
    </lineage>
</organism>
<protein>
    <submittedName>
        <fullName evidence="1">Uncharacterized protein</fullName>
    </submittedName>
</protein>
<dbReference type="Proteomes" id="UP000001593">
    <property type="component" value="Unassembled WGS sequence"/>
</dbReference>